<sequence length="130" mass="13693">MTGFFDDAAQASLIVAVLLLLAAAAACGVQLARVEHPQARRLAQLYLEPLSVWCLAALVTHALAVVAAGNVTFFSLLVPICMGLAAVALRWADDDADEPAEPAEPPRPQQPEPLATPVRPASGSLWSRLT</sequence>
<dbReference type="RefSeq" id="WP_270037672.1">
    <property type="nucleotide sequence ID" value="NZ_JAPDOD010000001.1"/>
</dbReference>
<accession>A0A9X3MPV0</accession>
<feature type="transmembrane region" description="Helical" evidence="2">
    <location>
        <begin position="12"/>
        <end position="33"/>
    </location>
</feature>
<evidence type="ECO:0000256" key="1">
    <source>
        <dbReference type="SAM" id="MobiDB-lite"/>
    </source>
</evidence>
<evidence type="ECO:0000313" key="4">
    <source>
        <dbReference type="Proteomes" id="UP001149140"/>
    </source>
</evidence>
<evidence type="ECO:0000256" key="2">
    <source>
        <dbReference type="SAM" id="Phobius"/>
    </source>
</evidence>
<dbReference type="EMBL" id="JAPDOD010000001">
    <property type="protein sequence ID" value="MDA0159020.1"/>
    <property type="molecule type" value="Genomic_DNA"/>
</dbReference>
<proteinExistence type="predicted"/>
<dbReference type="Proteomes" id="UP001149140">
    <property type="component" value="Unassembled WGS sequence"/>
</dbReference>
<feature type="transmembrane region" description="Helical" evidence="2">
    <location>
        <begin position="73"/>
        <end position="92"/>
    </location>
</feature>
<gene>
    <name evidence="3" type="ORF">OM076_01985</name>
</gene>
<evidence type="ECO:0000313" key="3">
    <source>
        <dbReference type="EMBL" id="MDA0159020.1"/>
    </source>
</evidence>
<organism evidence="3 4">
    <name type="scientific">Solirubrobacter ginsenosidimutans</name>
    <dbReference type="NCBI Taxonomy" id="490573"/>
    <lineage>
        <taxon>Bacteria</taxon>
        <taxon>Bacillati</taxon>
        <taxon>Actinomycetota</taxon>
        <taxon>Thermoleophilia</taxon>
        <taxon>Solirubrobacterales</taxon>
        <taxon>Solirubrobacteraceae</taxon>
        <taxon>Solirubrobacter</taxon>
    </lineage>
</organism>
<keyword evidence="2" id="KW-0472">Membrane</keyword>
<feature type="region of interest" description="Disordered" evidence="1">
    <location>
        <begin position="95"/>
        <end position="130"/>
    </location>
</feature>
<keyword evidence="4" id="KW-1185">Reference proteome</keyword>
<reference evidence="3" key="1">
    <citation type="submission" date="2022-10" db="EMBL/GenBank/DDBJ databases">
        <title>The WGS of Solirubrobacter ginsenosidimutans DSM 21036.</title>
        <authorList>
            <person name="Jiang Z."/>
        </authorList>
    </citation>
    <scope>NUCLEOTIDE SEQUENCE</scope>
    <source>
        <strain evidence="3">DSM 21036</strain>
    </source>
</reference>
<comment type="caution">
    <text evidence="3">The sequence shown here is derived from an EMBL/GenBank/DDBJ whole genome shotgun (WGS) entry which is preliminary data.</text>
</comment>
<feature type="compositionally biased region" description="Pro residues" evidence="1">
    <location>
        <begin position="102"/>
        <end position="111"/>
    </location>
</feature>
<keyword evidence="2" id="KW-0812">Transmembrane</keyword>
<protein>
    <submittedName>
        <fullName evidence="3">Uncharacterized protein</fullName>
    </submittedName>
</protein>
<dbReference type="AlphaFoldDB" id="A0A9X3MPV0"/>
<keyword evidence="2" id="KW-1133">Transmembrane helix</keyword>
<name>A0A9X3MPV0_9ACTN</name>
<feature type="transmembrane region" description="Helical" evidence="2">
    <location>
        <begin position="45"/>
        <end position="67"/>
    </location>
</feature>